<reference evidence="7" key="1">
    <citation type="submission" date="2021-01" db="EMBL/GenBank/DDBJ databases">
        <authorList>
            <person name="Corre E."/>
            <person name="Pelletier E."/>
            <person name="Niang G."/>
            <person name="Scheremetjew M."/>
            <person name="Finn R."/>
            <person name="Kale V."/>
            <person name="Holt S."/>
            <person name="Cochrane G."/>
            <person name="Meng A."/>
            <person name="Brown T."/>
            <person name="Cohen L."/>
        </authorList>
    </citation>
    <scope>NUCLEOTIDE SEQUENCE</scope>
    <source>
        <strain evidence="7">CCMP722</strain>
    </source>
</reference>
<proteinExistence type="predicted"/>
<feature type="domain" description="Aminotransferase class V" evidence="6">
    <location>
        <begin position="103"/>
        <end position="476"/>
    </location>
</feature>
<dbReference type="Gene3D" id="3.90.1150.10">
    <property type="entry name" value="Aspartate Aminotransferase, domain 1"/>
    <property type="match status" value="1"/>
</dbReference>
<keyword evidence="4" id="KW-0663">Pyridoxal phosphate</keyword>
<gene>
    <name evidence="7" type="ORF">POBO1169_LOCUS665</name>
</gene>
<dbReference type="Pfam" id="PF00266">
    <property type="entry name" value="Aminotran_5"/>
    <property type="match status" value="1"/>
</dbReference>
<dbReference type="GO" id="GO:0030170">
    <property type="term" value="F:pyridoxal phosphate binding"/>
    <property type="evidence" value="ECO:0007669"/>
    <property type="project" value="InterPro"/>
</dbReference>
<accession>A0A7S0MSX1</accession>
<evidence type="ECO:0000256" key="3">
    <source>
        <dbReference type="ARBA" id="ARBA00022679"/>
    </source>
</evidence>
<dbReference type="EC" id="2.8.1.7" evidence="2"/>
<organism evidence="7">
    <name type="scientific">Pyramimonas obovata</name>
    <dbReference type="NCBI Taxonomy" id="1411642"/>
    <lineage>
        <taxon>Eukaryota</taxon>
        <taxon>Viridiplantae</taxon>
        <taxon>Chlorophyta</taxon>
        <taxon>Pyramimonadophyceae</taxon>
        <taxon>Pyramimonadales</taxon>
        <taxon>Pyramimonadaceae</taxon>
        <taxon>Pyramimonas</taxon>
        <taxon>Pyramimonas incertae sedis</taxon>
    </lineage>
</organism>
<dbReference type="Gene3D" id="3.40.640.10">
    <property type="entry name" value="Type I PLP-dependent aspartate aminotransferase-like (Major domain)"/>
    <property type="match status" value="1"/>
</dbReference>
<dbReference type="EMBL" id="HBFA01001383">
    <property type="protein sequence ID" value="CAD8648639.1"/>
    <property type="molecule type" value="Transcribed_RNA"/>
</dbReference>
<dbReference type="NCBIfam" id="TIGR01979">
    <property type="entry name" value="sufS"/>
    <property type="match status" value="1"/>
</dbReference>
<dbReference type="GO" id="GO:0031071">
    <property type="term" value="F:cysteine desulfurase activity"/>
    <property type="evidence" value="ECO:0007669"/>
    <property type="project" value="UniProtKB-EC"/>
</dbReference>
<dbReference type="SUPFAM" id="SSF53383">
    <property type="entry name" value="PLP-dependent transferases"/>
    <property type="match status" value="1"/>
</dbReference>
<name>A0A7S0MSX1_9CHLO</name>
<evidence type="ECO:0000259" key="6">
    <source>
        <dbReference type="Pfam" id="PF00266"/>
    </source>
</evidence>
<dbReference type="InterPro" id="IPR010970">
    <property type="entry name" value="Cys_dSase_SufS"/>
</dbReference>
<sequence length="490" mass="53129">MLTAEKVLMRGTAPCHASSTSTSAAFSAFNGRVAPYRPHSAQLPARLGRRCGLQSLAASQRRPGVDVVAVQEASPAKVKRGLGAGLKDEFPILDQDVHEKHLVYLDNAATSQKPLAVLEVMEEYYKGYNSNVHRGVHALSAKSTEAYENSRQKVAKFINAASWREVVYTRNASEAINLVANTWGAQNLKEGDEVILSVMEHHSNIVPWQLLAERTGCVLKFVGLAENETLDMAQFKEMVGPRTKLISLAHVSNTLGCVNPVEEIVAAAREVGAKVLLDACQSIPHMKVDVQELGADWIVASGHKMCAPTGIGFLWGKLEVLEAMPPWMGGGEMIQDVMLEGSTYAPPPGRFEAGTPAIGEAIGLGAACEYLMELDMDAVHAYEQEVGDYLYDQLAQVEGVRIFGPPPDAPGGRAALCSFHVEGIHATDISMIMDQSGIAIRSGHHCTQPLHRYLGVNASARASMYIYNTKEEVDVFIAALRDTLSFFTDL</sequence>
<dbReference type="CDD" id="cd06453">
    <property type="entry name" value="SufS_like"/>
    <property type="match status" value="1"/>
</dbReference>
<evidence type="ECO:0000256" key="5">
    <source>
        <dbReference type="ARBA" id="ARBA00050776"/>
    </source>
</evidence>
<evidence type="ECO:0000313" key="7">
    <source>
        <dbReference type="EMBL" id="CAD8648639.1"/>
    </source>
</evidence>
<dbReference type="InterPro" id="IPR015424">
    <property type="entry name" value="PyrdxlP-dep_Trfase"/>
</dbReference>
<dbReference type="PANTHER" id="PTHR43586">
    <property type="entry name" value="CYSTEINE DESULFURASE"/>
    <property type="match status" value="1"/>
</dbReference>
<dbReference type="InterPro" id="IPR015421">
    <property type="entry name" value="PyrdxlP-dep_Trfase_major"/>
</dbReference>
<comment type="catalytic activity">
    <reaction evidence="5">
        <text>(sulfur carrier)-H + L-cysteine = (sulfur carrier)-SH + L-alanine</text>
        <dbReference type="Rhea" id="RHEA:43892"/>
        <dbReference type="Rhea" id="RHEA-COMP:14737"/>
        <dbReference type="Rhea" id="RHEA-COMP:14739"/>
        <dbReference type="ChEBI" id="CHEBI:29917"/>
        <dbReference type="ChEBI" id="CHEBI:35235"/>
        <dbReference type="ChEBI" id="CHEBI:57972"/>
        <dbReference type="ChEBI" id="CHEBI:64428"/>
        <dbReference type="EC" id="2.8.1.7"/>
    </reaction>
</comment>
<comment type="cofactor">
    <cofactor evidence="1">
        <name>pyridoxal 5'-phosphate</name>
        <dbReference type="ChEBI" id="CHEBI:597326"/>
    </cofactor>
</comment>
<evidence type="ECO:0000256" key="2">
    <source>
        <dbReference type="ARBA" id="ARBA00012239"/>
    </source>
</evidence>
<dbReference type="AlphaFoldDB" id="A0A7S0MSX1"/>
<dbReference type="PANTHER" id="PTHR43586:SF8">
    <property type="entry name" value="CYSTEINE DESULFURASE 1, CHLOROPLASTIC"/>
    <property type="match status" value="1"/>
</dbReference>
<dbReference type="InterPro" id="IPR000192">
    <property type="entry name" value="Aminotrans_V_dom"/>
</dbReference>
<evidence type="ECO:0000256" key="1">
    <source>
        <dbReference type="ARBA" id="ARBA00001933"/>
    </source>
</evidence>
<keyword evidence="3" id="KW-0808">Transferase</keyword>
<dbReference type="InterPro" id="IPR015422">
    <property type="entry name" value="PyrdxlP-dep_Trfase_small"/>
</dbReference>
<evidence type="ECO:0000256" key="4">
    <source>
        <dbReference type="ARBA" id="ARBA00022898"/>
    </source>
</evidence>
<dbReference type="GO" id="GO:0006534">
    <property type="term" value="P:cysteine metabolic process"/>
    <property type="evidence" value="ECO:0007669"/>
    <property type="project" value="InterPro"/>
</dbReference>
<protein>
    <recommendedName>
        <fullName evidence="2">cysteine desulfurase</fullName>
        <ecNumber evidence="2">2.8.1.7</ecNumber>
    </recommendedName>
</protein>